<name>F0XLB9_GROCL</name>
<dbReference type="EMBL" id="GL629794">
    <property type="protein sequence ID" value="EFX01365.1"/>
    <property type="molecule type" value="Genomic_DNA"/>
</dbReference>
<dbReference type="AlphaFoldDB" id="F0XLB9"/>
<keyword evidence="3" id="KW-1185">Reference proteome</keyword>
<dbReference type="InParanoid" id="F0XLB9"/>
<accession>F0XLB9</accession>
<proteinExistence type="predicted"/>
<dbReference type="OrthoDB" id="27483at2759"/>
<dbReference type="GeneID" id="25979726"/>
<protein>
    <recommendedName>
        <fullName evidence="1">Prolyl 4-hydroxylase alpha subunit Fe(2+) 2OG dioxygenase domain-containing protein</fullName>
    </recommendedName>
</protein>
<evidence type="ECO:0000313" key="3">
    <source>
        <dbReference type="Proteomes" id="UP000007796"/>
    </source>
</evidence>
<dbReference type="InterPro" id="IPR044862">
    <property type="entry name" value="Pro_4_hyd_alph_FE2OG_OXY"/>
</dbReference>
<organism evidence="3">
    <name type="scientific">Grosmannia clavigera (strain kw1407 / UAMH 11150)</name>
    <name type="common">Blue stain fungus</name>
    <name type="synonym">Graphiocladiella clavigera</name>
    <dbReference type="NCBI Taxonomy" id="655863"/>
    <lineage>
        <taxon>Eukaryota</taxon>
        <taxon>Fungi</taxon>
        <taxon>Dikarya</taxon>
        <taxon>Ascomycota</taxon>
        <taxon>Pezizomycotina</taxon>
        <taxon>Sordariomycetes</taxon>
        <taxon>Sordariomycetidae</taxon>
        <taxon>Ophiostomatales</taxon>
        <taxon>Ophiostomataceae</taxon>
        <taxon>Leptographium</taxon>
    </lineage>
</organism>
<dbReference type="RefSeq" id="XP_014170847.1">
    <property type="nucleotide sequence ID" value="XM_014315372.1"/>
</dbReference>
<dbReference type="HOGENOM" id="CLU_362455_0_0_1"/>
<dbReference type="Pfam" id="PF13640">
    <property type="entry name" value="2OG-FeII_Oxy_3"/>
    <property type="match status" value="1"/>
</dbReference>
<dbReference type="eggNOG" id="ENOG502QWAB">
    <property type="taxonomic scope" value="Eukaryota"/>
</dbReference>
<dbReference type="Proteomes" id="UP000007796">
    <property type="component" value="Unassembled WGS sequence"/>
</dbReference>
<evidence type="ECO:0000259" key="1">
    <source>
        <dbReference type="Pfam" id="PF13640"/>
    </source>
</evidence>
<dbReference type="Gene3D" id="2.60.120.620">
    <property type="entry name" value="q2cbj1_9rhob like domain"/>
    <property type="match status" value="1"/>
</dbReference>
<evidence type="ECO:0000313" key="2">
    <source>
        <dbReference type="EMBL" id="EFX01365.1"/>
    </source>
</evidence>
<feature type="domain" description="Prolyl 4-hydroxylase alpha subunit Fe(2+) 2OG dioxygenase" evidence="1">
    <location>
        <begin position="78"/>
        <end position="162"/>
    </location>
</feature>
<gene>
    <name evidence="2" type="ORF">CMQ_6307</name>
</gene>
<dbReference type="PANTHER" id="PTHR33099">
    <property type="entry name" value="FE2OG DIOXYGENASE DOMAIN-CONTAINING PROTEIN"/>
    <property type="match status" value="1"/>
</dbReference>
<dbReference type="PANTHER" id="PTHR33099:SF7">
    <property type="entry name" value="MYND-TYPE DOMAIN-CONTAINING PROTEIN"/>
    <property type="match status" value="1"/>
</dbReference>
<reference evidence="2 3" key="1">
    <citation type="journal article" date="2011" name="Proc. Natl. Acad. Sci. U.S.A.">
        <title>Genome and transcriptome analyses of the mountain pine beetle-fungal symbiont Grosmannia clavigera, a lodgepole pine pathogen.</title>
        <authorList>
            <person name="DiGuistini S."/>
            <person name="Wang Y."/>
            <person name="Liao N.Y."/>
            <person name="Taylor G."/>
            <person name="Tanguay P."/>
            <person name="Feau N."/>
            <person name="Henrissat B."/>
            <person name="Chan S.K."/>
            <person name="Hesse-Orce U."/>
            <person name="Alamouti S.M."/>
            <person name="Tsui C.K.M."/>
            <person name="Docking R.T."/>
            <person name="Levasseur A."/>
            <person name="Haridas S."/>
            <person name="Robertson G."/>
            <person name="Birol I."/>
            <person name="Holt R.A."/>
            <person name="Marra M.A."/>
            <person name="Hamelin R.C."/>
            <person name="Hirst M."/>
            <person name="Jones S.J.M."/>
            <person name="Bohlmann J."/>
            <person name="Breuil C."/>
        </authorList>
    </citation>
    <scope>NUCLEOTIDE SEQUENCE [LARGE SCALE GENOMIC DNA]</scope>
    <source>
        <strain evidence="3">kw1407 / UAMH 11150</strain>
    </source>
</reference>
<sequence>MPLQEPQARQIIEKARQAPYGKGEETVVDTSVRSTWELDAGQFELQGPAWERLLETVLASVKKSLGVVSPIRAELYKMLLYEKGAMFKAHTDSPKIPGMFGTLVIVLPSIHQGGEVVLRHRGEKKVFASSHVAQGFMGWYSDVQHEVLPVTMGYRWALTYNMTLVDPAADPPFASRLGHEQQSHLFSAVEQWIEGGSGSPVYTLDHNYTEARISLQALKGRDMAVVQALRDISSKLPVDIFLAILEKQDTGSCDGGDYYGHYSKLVRNRCNEDDEDDETDGGGGDLHGLIDIISTTHSFKKLVDLNGTHLAEGFVLYEKDLLVRGAFANGRVKEIDFTEGFSGNELCNRAWQPPVTVSRYRKDVDGPAATLLLQAAVQMRDWVFFDKAVQNTKNGFTDTFYEWITGELANGLPFADVKEPVVPLLAKRTTHVPVFLEILSKIAEESRRESDEKKLWLDMYELLVTSLITSLDILSLNAEAGAVSSRPAKSPTPKVKAPAIGSKWLAELYKDLLSLLPISDLAMRLAQRISRAAEQIRPEEFVSLWIPFLQQLVPVLEKSSVPLSTPQYQEVFVALLDAYLKYHVCKEVTDEGRTLQRPTVPCQCGDCARLNAFLGNSELCVGRFAIGKRRRQHLHNVLDGARIDCQHVTERLGNPQTLVVRKTSTKHEAARKDWLARKTEAEKLLHSFPNEKLRTLLGAEYLRIFHMEDILWSEWKVSPQAVVVPGPPVLRPSVPARGLKRKAETDIEVVDLTGLD</sequence>